<dbReference type="RefSeq" id="WP_141244949.1">
    <property type="nucleotide sequence ID" value="NZ_JAINUD010000031.1"/>
</dbReference>
<evidence type="ECO:0000313" key="4">
    <source>
        <dbReference type="Proteomes" id="UP000217768"/>
    </source>
</evidence>
<sequence>MFDFGALPPEINSGRMYAGPGSGPLMAAAAAWDEVAAELGIAASGYHSVIAE</sequence>
<dbReference type="AlphaFoldDB" id="A0A2A2ZJU2"/>
<dbReference type="PANTHER" id="PTHR46766:SF1">
    <property type="entry name" value="GLUTAMINE-RICH PROTEIN 2"/>
    <property type="match status" value="1"/>
</dbReference>
<comment type="caution">
    <text evidence="3">The sequence shown here is derived from an EMBL/GenBank/DDBJ whole genome shotgun (WGS) entry which is preliminary data.</text>
</comment>
<dbReference type="EMBL" id="NSFD01000022">
    <property type="protein sequence ID" value="PBA26807.1"/>
    <property type="molecule type" value="Genomic_DNA"/>
</dbReference>
<dbReference type="SUPFAM" id="SSF140459">
    <property type="entry name" value="PE/PPE dimer-like"/>
    <property type="match status" value="1"/>
</dbReference>
<gene>
    <name evidence="3" type="ORF">CKJ66_10945</name>
</gene>
<proteinExistence type="inferred from homology"/>
<dbReference type="Proteomes" id="UP000217768">
    <property type="component" value="Unassembled WGS sequence"/>
</dbReference>
<dbReference type="PANTHER" id="PTHR46766">
    <property type="entry name" value="GLUTAMINE-RICH PROTEIN 2"/>
    <property type="match status" value="1"/>
</dbReference>
<accession>A0A2A2ZJU2</accession>
<evidence type="ECO:0000256" key="1">
    <source>
        <dbReference type="ARBA" id="ARBA00010652"/>
    </source>
</evidence>
<dbReference type="InterPro" id="IPR038332">
    <property type="entry name" value="PPE_sf"/>
</dbReference>
<feature type="domain" description="PPE" evidence="2">
    <location>
        <begin position="3"/>
        <end position="52"/>
    </location>
</feature>
<reference evidence="3 4" key="1">
    <citation type="submission" date="2017-08" db="EMBL/GenBank/DDBJ databases">
        <title>Phylogenetic analysis of Mycobacterium avium complex whole genomes.</title>
        <authorList>
            <person name="Caverly L.J."/>
            <person name="Spilker T."/>
            <person name="Lipuma J."/>
        </authorList>
    </citation>
    <scope>NUCLEOTIDE SEQUENCE [LARGE SCALE GENOMIC DNA]</scope>
    <source>
        <strain evidence="3 4">FLAC0165</strain>
    </source>
</reference>
<comment type="similarity">
    <text evidence="1">Belongs to the mycobacterial PPE family.</text>
</comment>
<organism evidence="3 4">
    <name type="scientific">Mycobacterium avium</name>
    <dbReference type="NCBI Taxonomy" id="1764"/>
    <lineage>
        <taxon>Bacteria</taxon>
        <taxon>Bacillati</taxon>
        <taxon>Actinomycetota</taxon>
        <taxon>Actinomycetes</taxon>
        <taxon>Mycobacteriales</taxon>
        <taxon>Mycobacteriaceae</taxon>
        <taxon>Mycobacterium</taxon>
        <taxon>Mycobacterium avium complex (MAC)</taxon>
    </lineage>
</organism>
<dbReference type="Pfam" id="PF00823">
    <property type="entry name" value="PPE"/>
    <property type="match status" value="1"/>
</dbReference>
<evidence type="ECO:0000259" key="2">
    <source>
        <dbReference type="Pfam" id="PF00823"/>
    </source>
</evidence>
<name>A0A2A2ZJU2_MYCAV</name>
<feature type="non-terminal residue" evidence="3">
    <location>
        <position position="52"/>
    </location>
</feature>
<dbReference type="Gene3D" id="1.20.1260.20">
    <property type="entry name" value="PPE superfamily"/>
    <property type="match status" value="1"/>
</dbReference>
<evidence type="ECO:0000313" key="3">
    <source>
        <dbReference type="EMBL" id="PBA26807.1"/>
    </source>
</evidence>
<dbReference type="GO" id="GO:0052572">
    <property type="term" value="P:response to host immune response"/>
    <property type="evidence" value="ECO:0007669"/>
    <property type="project" value="TreeGrafter"/>
</dbReference>
<protein>
    <recommendedName>
        <fullName evidence="2">PPE domain-containing protein</fullName>
    </recommendedName>
</protein>
<dbReference type="InterPro" id="IPR000030">
    <property type="entry name" value="PPE_dom"/>
</dbReference>